<evidence type="ECO:0000313" key="4">
    <source>
        <dbReference type="Proteomes" id="UP000663852"/>
    </source>
</evidence>
<dbReference type="InterPro" id="IPR050282">
    <property type="entry name" value="Cycloisomerase_2"/>
</dbReference>
<dbReference type="Pfam" id="PF10282">
    <property type="entry name" value="Lactonase"/>
    <property type="match status" value="1"/>
</dbReference>
<gene>
    <name evidence="3" type="ORF">EDS130_LOCUS1174</name>
</gene>
<feature type="signal peptide" evidence="2">
    <location>
        <begin position="1"/>
        <end position="16"/>
    </location>
</feature>
<evidence type="ECO:0000313" key="3">
    <source>
        <dbReference type="EMBL" id="CAF0732227.1"/>
    </source>
</evidence>
<proteinExistence type="inferred from homology"/>
<reference evidence="3" key="1">
    <citation type="submission" date="2021-02" db="EMBL/GenBank/DDBJ databases">
        <authorList>
            <person name="Nowell W R."/>
        </authorList>
    </citation>
    <scope>NUCLEOTIDE SEQUENCE</scope>
</reference>
<comment type="caution">
    <text evidence="3">The sequence shown here is derived from an EMBL/GenBank/DDBJ whole genome shotgun (WGS) entry which is preliminary data.</text>
</comment>
<name>A0A813N344_ADIRI</name>
<comment type="similarity">
    <text evidence="1">Belongs to the cycloisomerase 2 family.</text>
</comment>
<evidence type="ECO:0000256" key="2">
    <source>
        <dbReference type="SAM" id="SignalP"/>
    </source>
</evidence>
<sequence length="402" mass="43798">MYLLLFLICFIGNSWFSPLFVNAASTILFVGTYTGDGANDSKGIYAFSLDNTTSTLTPLGLAVAAPNPSYVLLHPTHKYLYAANEETNGRISAFKIDTSQPGRLTYINQQSSGGAGPCYLSINRAGGHIFVANYNDGTVAALPIDGSDGSLKTYSGFDQHVGGSVDPDRQRSAHAHCILPDKIEQNLLSADLGADKIFVYRFFPNNGSLLRINAVSTARAGDGPRHLIFNSNEKFVYIANELKSTVTVYSYFPSLRPIQIISTLPSDFTSPSYVAELLLHPISEKFLYISNRGHDSIAVFSVNQSTGILAPLQYISVQGQNPRNFNITPDGKYLIVANQNSNNLVVFSIDPATGILTATGSTAQTFEQVELFNNDMHSSVFILSSTYQHPQNNIARIFFGVF</sequence>
<dbReference type="GO" id="GO:0017057">
    <property type="term" value="F:6-phosphogluconolactonase activity"/>
    <property type="evidence" value="ECO:0007669"/>
    <property type="project" value="TreeGrafter"/>
</dbReference>
<dbReference type="InterPro" id="IPR011048">
    <property type="entry name" value="Haem_d1_sf"/>
</dbReference>
<dbReference type="InterPro" id="IPR019405">
    <property type="entry name" value="Lactonase_7-beta_prop"/>
</dbReference>
<keyword evidence="2" id="KW-0732">Signal</keyword>
<dbReference type="OrthoDB" id="9972196at2759"/>
<evidence type="ECO:0000256" key="1">
    <source>
        <dbReference type="ARBA" id="ARBA00005564"/>
    </source>
</evidence>
<dbReference type="SUPFAM" id="SSF51004">
    <property type="entry name" value="C-terminal (heme d1) domain of cytochrome cd1-nitrite reductase"/>
    <property type="match status" value="1"/>
</dbReference>
<organism evidence="3 4">
    <name type="scientific">Adineta ricciae</name>
    <name type="common">Rotifer</name>
    <dbReference type="NCBI Taxonomy" id="249248"/>
    <lineage>
        <taxon>Eukaryota</taxon>
        <taxon>Metazoa</taxon>
        <taxon>Spiralia</taxon>
        <taxon>Gnathifera</taxon>
        <taxon>Rotifera</taxon>
        <taxon>Eurotatoria</taxon>
        <taxon>Bdelloidea</taxon>
        <taxon>Adinetida</taxon>
        <taxon>Adinetidae</taxon>
        <taxon>Adineta</taxon>
    </lineage>
</organism>
<dbReference type="InterPro" id="IPR015943">
    <property type="entry name" value="WD40/YVTN_repeat-like_dom_sf"/>
</dbReference>
<dbReference type="Gene3D" id="2.130.10.10">
    <property type="entry name" value="YVTN repeat-like/Quinoprotein amine dehydrogenase"/>
    <property type="match status" value="1"/>
</dbReference>
<dbReference type="PANTHER" id="PTHR30344">
    <property type="entry name" value="6-PHOSPHOGLUCONOLACTONASE-RELATED"/>
    <property type="match status" value="1"/>
</dbReference>
<dbReference type="PANTHER" id="PTHR30344:SF1">
    <property type="entry name" value="6-PHOSPHOGLUCONOLACTONASE"/>
    <property type="match status" value="1"/>
</dbReference>
<evidence type="ECO:0008006" key="5">
    <source>
        <dbReference type="Google" id="ProtNLM"/>
    </source>
</evidence>
<dbReference type="AlphaFoldDB" id="A0A813N344"/>
<feature type="chain" id="PRO_5032267438" description="6-phosphogluconolactonase" evidence="2">
    <location>
        <begin position="17"/>
        <end position="402"/>
    </location>
</feature>
<accession>A0A813N344</accession>
<protein>
    <recommendedName>
        <fullName evidence="5">6-phosphogluconolactonase</fullName>
    </recommendedName>
</protein>
<dbReference type="Proteomes" id="UP000663852">
    <property type="component" value="Unassembled WGS sequence"/>
</dbReference>
<dbReference type="EMBL" id="CAJNOJ010000003">
    <property type="protein sequence ID" value="CAF0732227.1"/>
    <property type="molecule type" value="Genomic_DNA"/>
</dbReference>